<comment type="subcellular location">
    <subcellularLocation>
        <location evidence="1">Cytoplasm</location>
    </subcellularLocation>
</comment>
<evidence type="ECO:0000313" key="12">
    <source>
        <dbReference type="Proteomes" id="UP001165289"/>
    </source>
</evidence>
<protein>
    <recommendedName>
        <fullName evidence="3">diphosphoinositol-pentakisphosphate 1-kinase</fullName>
        <ecNumber evidence="3">2.7.4.24</ecNumber>
    </recommendedName>
</protein>
<keyword evidence="5" id="KW-0808">Transferase</keyword>
<dbReference type="Pfam" id="PF00328">
    <property type="entry name" value="His_Phos_2"/>
    <property type="match status" value="1"/>
</dbReference>
<dbReference type="InterPro" id="IPR029033">
    <property type="entry name" value="His_PPase_superfam"/>
</dbReference>
<dbReference type="AlphaFoldDB" id="A0AAV7JGH6"/>
<gene>
    <name evidence="11" type="ORF">LOD99_8315</name>
</gene>
<evidence type="ECO:0000256" key="7">
    <source>
        <dbReference type="ARBA" id="ARBA00022777"/>
    </source>
</evidence>
<dbReference type="GO" id="GO:0033857">
    <property type="term" value="F:5-diphosphoinositol pentakisphosphate 1-kinase activity"/>
    <property type="evidence" value="ECO:0007669"/>
    <property type="project" value="TreeGrafter"/>
</dbReference>
<dbReference type="GO" id="GO:0032958">
    <property type="term" value="P:inositol phosphate biosynthetic process"/>
    <property type="evidence" value="ECO:0007669"/>
    <property type="project" value="TreeGrafter"/>
</dbReference>
<dbReference type="SUPFAM" id="SSF53254">
    <property type="entry name" value="Phosphoglycerate mutase-like"/>
    <property type="match status" value="1"/>
</dbReference>
<keyword evidence="7 11" id="KW-0418">Kinase</keyword>
<comment type="catalytic activity">
    <reaction evidence="10">
        <text>1D-myo-inositol hexakisphosphate + ATP = 1-diphospho-1D-myo-inositol 2,3,4,5,6-pentakisphosphate + ADP</text>
        <dbReference type="Rhea" id="RHEA:37459"/>
        <dbReference type="ChEBI" id="CHEBI:30616"/>
        <dbReference type="ChEBI" id="CHEBI:58130"/>
        <dbReference type="ChEBI" id="CHEBI:74946"/>
        <dbReference type="ChEBI" id="CHEBI:456216"/>
        <dbReference type="EC" id="2.7.4.24"/>
    </reaction>
    <physiologicalReaction direction="left-to-right" evidence="10">
        <dbReference type="Rhea" id="RHEA:37460"/>
    </physiologicalReaction>
</comment>
<comment type="similarity">
    <text evidence="2">Belongs to the histidine acid phosphatase family. VIP1 subfamily.</text>
</comment>
<evidence type="ECO:0000256" key="1">
    <source>
        <dbReference type="ARBA" id="ARBA00004496"/>
    </source>
</evidence>
<dbReference type="GO" id="GO:0006020">
    <property type="term" value="P:inositol metabolic process"/>
    <property type="evidence" value="ECO:0007669"/>
    <property type="project" value="TreeGrafter"/>
</dbReference>
<evidence type="ECO:0000256" key="2">
    <source>
        <dbReference type="ARBA" id="ARBA00005609"/>
    </source>
</evidence>
<sequence>MVVRVALVVRGGYVPENCREWQNRERFSTDVESPKRHVRTRLYFTSESHVHSLFNIIKYGGLWEEADKEWAEARRKLDKISELNYNTQIIFHIYEDSTKLSTDPDKLYVIVYFSPGLKTLNLNDELEIVETKGDDIQQNICPSSESLFALPLHSTGSLDDLTDFSFELDNSLFRTTRKQSEFDIGMKLSKLRKHYSPSLGNLNETLGQEEEISDVPPTIHMPFRVGTSSLKQIKNHLYQLSEKKP</sequence>
<evidence type="ECO:0000256" key="6">
    <source>
        <dbReference type="ARBA" id="ARBA00022741"/>
    </source>
</evidence>
<dbReference type="EC" id="2.7.4.24" evidence="3"/>
<keyword evidence="4" id="KW-0963">Cytoplasm</keyword>
<evidence type="ECO:0000256" key="9">
    <source>
        <dbReference type="ARBA" id="ARBA00033696"/>
    </source>
</evidence>
<dbReference type="InterPro" id="IPR037446">
    <property type="entry name" value="His_Pase_VIP1"/>
</dbReference>
<evidence type="ECO:0000256" key="10">
    <source>
        <dbReference type="ARBA" id="ARBA00034629"/>
    </source>
</evidence>
<name>A0AAV7JGH6_9METZ</name>
<keyword evidence="6" id="KW-0547">Nucleotide-binding</keyword>
<dbReference type="GO" id="GO:0000828">
    <property type="term" value="F:inositol hexakisphosphate kinase activity"/>
    <property type="evidence" value="ECO:0007669"/>
    <property type="project" value="TreeGrafter"/>
</dbReference>
<keyword evidence="12" id="KW-1185">Reference proteome</keyword>
<organism evidence="11 12">
    <name type="scientific">Oopsacas minuta</name>
    <dbReference type="NCBI Taxonomy" id="111878"/>
    <lineage>
        <taxon>Eukaryota</taxon>
        <taxon>Metazoa</taxon>
        <taxon>Porifera</taxon>
        <taxon>Hexactinellida</taxon>
        <taxon>Hexasterophora</taxon>
        <taxon>Lyssacinosida</taxon>
        <taxon>Leucopsacidae</taxon>
        <taxon>Oopsacas</taxon>
    </lineage>
</organism>
<evidence type="ECO:0000256" key="3">
    <source>
        <dbReference type="ARBA" id="ARBA00012893"/>
    </source>
</evidence>
<comment type="catalytic activity">
    <reaction evidence="9">
        <text>5-diphospho-1D-myo-inositol 1,2,3,4,6-pentakisphosphate + ATP + H(+) = 1,5-bis(diphospho)-1D-myo-inositol 2,3,4,6-tetrakisphosphate + ADP</text>
        <dbReference type="Rhea" id="RHEA:10276"/>
        <dbReference type="ChEBI" id="CHEBI:15378"/>
        <dbReference type="ChEBI" id="CHEBI:30616"/>
        <dbReference type="ChEBI" id="CHEBI:58628"/>
        <dbReference type="ChEBI" id="CHEBI:77983"/>
        <dbReference type="ChEBI" id="CHEBI:456216"/>
        <dbReference type="EC" id="2.7.4.24"/>
    </reaction>
    <physiologicalReaction direction="left-to-right" evidence="9">
        <dbReference type="Rhea" id="RHEA:10277"/>
    </physiologicalReaction>
</comment>
<dbReference type="GO" id="GO:0005524">
    <property type="term" value="F:ATP binding"/>
    <property type="evidence" value="ECO:0007669"/>
    <property type="project" value="UniProtKB-KW"/>
</dbReference>
<dbReference type="PANTHER" id="PTHR12750:SF9">
    <property type="entry name" value="INOSITOL HEXAKISPHOSPHATE AND DIPHOSPHOINOSITOL-PENTAKISPHOSPHATE KINASE"/>
    <property type="match status" value="1"/>
</dbReference>
<dbReference type="Proteomes" id="UP001165289">
    <property type="component" value="Unassembled WGS sequence"/>
</dbReference>
<dbReference type="GO" id="GO:0005829">
    <property type="term" value="C:cytosol"/>
    <property type="evidence" value="ECO:0007669"/>
    <property type="project" value="TreeGrafter"/>
</dbReference>
<evidence type="ECO:0000256" key="5">
    <source>
        <dbReference type="ARBA" id="ARBA00022679"/>
    </source>
</evidence>
<evidence type="ECO:0000256" key="8">
    <source>
        <dbReference type="ARBA" id="ARBA00022840"/>
    </source>
</evidence>
<dbReference type="EMBL" id="JAKMXF010000334">
    <property type="protein sequence ID" value="KAI6647987.1"/>
    <property type="molecule type" value="Genomic_DNA"/>
</dbReference>
<dbReference type="InterPro" id="IPR000560">
    <property type="entry name" value="His_Pase_clade-2"/>
</dbReference>
<dbReference type="PANTHER" id="PTHR12750">
    <property type="entry name" value="DIPHOSPHOINOSITOL PENTAKISPHOSPHATE KINASE"/>
    <property type="match status" value="1"/>
</dbReference>
<comment type="caution">
    <text evidence="11">The sequence shown here is derived from an EMBL/GenBank/DDBJ whole genome shotgun (WGS) entry which is preliminary data.</text>
</comment>
<accession>A0AAV7JGH6</accession>
<keyword evidence="8" id="KW-0067">ATP-binding</keyword>
<evidence type="ECO:0000256" key="4">
    <source>
        <dbReference type="ARBA" id="ARBA00022490"/>
    </source>
</evidence>
<evidence type="ECO:0000313" key="11">
    <source>
        <dbReference type="EMBL" id="KAI6647987.1"/>
    </source>
</evidence>
<reference evidence="11 12" key="1">
    <citation type="journal article" date="2023" name="BMC Biol.">
        <title>The compact genome of the sponge Oopsacas minuta (Hexactinellida) is lacking key metazoan core genes.</title>
        <authorList>
            <person name="Santini S."/>
            <person name="Schenkelaars Q."/>
            <person name="Jourda C."/>
            <person name="Duchesne M."/>
            <person name="Belahbib H."/>
            <person name="Rocher C."/>
            <person name="Selva M."/>
            <person name="Riesgo A."/>
            <person name="Vervoort M."/>
            <person name="Leys S.P."/>
            <person name="Kodjabachian L."/>
            <person name="Le Bivic A."/>
            <person name="Borchiellini C."/>
            <person name="Claverie J.M."/>
            <person name="Renard E."/>
        </authorList>
    </citation>
    <scope>NUCLEOTIDE SEQUENCE [LARGE SCALE GENOMIC DNA]</scope>
    <source>
        <strain evidence="11">SPO-2</strain>
    </source>
</reference>
<proteinExistence type="inferred from homology"/>